<protein>
    <submittedName>
        <fullName evidence="1">ArsR family transcriptional regulator</fullName>
    </submittedName>
</protein>
<proteinExistence type="predicted"/>
<dbReference type="InterPro" id="IPR036390">
    <property type="entry name" value="WH_DNA-bd_sf"/>
</dbReference>
<name>A0A8A2VG46_9EURY</name>
<dbReference type="GeneID" id="63186819"/>
<organism evidence="1 2">
    <name type="scientific">Haloterrigena alkaliphila</name>
    <dbReference type="NCBI Taxonomy" id="2816475"/>
    <lineage>
        <taxon>Archaea</taxon>
        <taxon>Methanobacteriati</taxon>
        <taxon>Methanobacteriota</taxon>
        <taxon>Stenosarchaea group</taxon>
        <taxon>Halobacteria</taxon>
        <taxon>Halobacteriales</taxon>
        <taxon>Natrialbaceae</taxon>
        <taxon>Haloterrigena</taxon>
    </lineage>
</organism>
<dbReference type="Proteomes" id="UP000663203">
    <property type="component" value="Chromosome"/>
</dbReference>
<gene>
    <name evidence="1" type="ORF">J0X25_05900</name>
</gene>
<evidence type="ECO:0000313" key="2">
    <source>
        <dbReference type="Proteomes" id="UP000663203"/>
    </source>
</evidence>
<sequence>MRPETPVAVPSHGTHRATDAEFDTWRALQKATDKKRADLLADIVGHPTGMPSVEELDYMNPPLSDDAIRRHLNTLTEVGVVREREFEPGERLRDYPYKFYEITDAARDLFDRNGLFPEEAWQRQYRAVEKTARIREIESMPRPDA</sequence>
<accession>A0A8A2VG46</accession>
<dbReference type="InterPro" id="IPR036388">
    <property type="entry name" value="WH-like_DNA-bd_sf"/>
</dbReference>
<dbReference type="EMBL" id="CP071462">
    <property type="protein sequence ID" value="QSX00492.1"/>
    <property type="molecule type" value="Genomic_DNA"/>
</dbReference>
<reference evidence="1 2" key="1">
    <citation type="submission" date="2021-03" db="EMBL/GenBank/DDBJ databases">
        <title>Haloterrigena longa sp. nov. and Haloterrigena limicola sp. nov., extremely halophilic archaea isolated from a salt lake.</title>
        <authorList>
            <person name="Henglin C."/>
        </authorList>
    </citation>
    <scope>NUCLEOTIDE SEQUENCE [LARGE SCALE GENOMIC DNA]</scope>
    <source>
        <strain evidence="1 2">KZCA68</strain>
    </source>
</reference>
<dbReference type="AlphaFoldDB" id="A0A8A2VG46"/>
<dbReference type="Gene3D" id="1.10.10.10">
    <property type="entry name" value="Winged helix-like DNA-binding domain superfamily/Winged helix DNA-binding domain"/>
    <property type="match status" value="1"/>
</dbReference>
<dbReference type="SUPFAM" id="SSF46785">
    <property type="entry name" value="Winged helix' DNA-binding domain"/>
    <property type="match status" value="1"/>
</dbReference>
<keyword evidence="2" id="KW-1185">Reference proteome</keyword>
<dbReference type="RefSeq" id="WP_207290210.1">
    <property type="nucleotide sequence ID" value="NZ_CP071462.1"/>
</dbReference>
<dbReference type="KEGG" id="hakz:J0X25_05900"/>
<evidence type="ECO:0000313" key="1">
    <source>
        <dbReference type="EMBL" id="QSX00492.1"/>
    </source>
</evidence>